<protein>
    <recommendedName>
        <fullName evidence="4">Lipoprotein</fullName>
    </recommendedName>
</protein>
<evidence type="ECO:0000256" key="1">
    <source>
        <dbReference type="SAM" id="SignalP"/>
    </source>
</evidence>
<organism evidence="2 3">
    <name type="scientific">Halorhodospira halochloris</name>
    <name type="common">Ectothiorhodospira halochloris</name>
    <dbReference type="NCBI Taxonomy" id="1052"/>
    <lineage>
        <taxon>Bacteria</taxon>
        <taxon>Pseudomonadati</taxon>
        <taxon>Pseudomonadota</taxon>
        <taxon>Gammaproteobacteria</taxon>
        <taxon>Chromatiales</taxon>
        <taxon>Ectothiorhodospiraceae</taxon>
        <taxon>Halorhodospira</taxon>
    </lineage>
</organism>
<name>A0A0X8XAT1_HALHR</name>
<evidence type="ECO:0008006" key="4">
    <source>
        <dbReference type="Google" id="ProtNLM"/>
    </source>
</evidence>
<proteinExistence type="predicted"/>
<reference evidence="2" key="1">
    <citation type="submission" date="2016-02" db="EMBL/GenBank/DDBJ databases">
        <title>Halorhodospira halochloris DSM-1059 complete genome, version 2.</title>
        <authorList>
            <person name="Tsukatani Y."/>
        </authorList>
    </citation>
    <scope>NUCLEOTIDE SEQUENCE</scope>
    <source>
        <strain evidence="2">DSM 1059</strain>
    </source>
</reference>
<evidence type="ECO:0000313" key="3">
    <source>
        <dbReference type="Proteomes" id="UP000218890"/>
    </source>
</evidence>
<dbReference type="RefSeq" id="WP_096409964.1">
    <property type="nucleotide sequence ID" value="NZ_AP017372.2"/>
</dbReference>
<keyword evidence="1" id="KW-0732">Signal</keyword>
<accession>A0A0X8XAT1</accession>
<dbReference type="EMBL" id="AP017372">
    <property type="protein sequence ID" value="BAU58626.1"/>
    <property type="molecule type" value="Genomic_DNA"/>
</dbReference>
<evidence type="ECO:0000313" key="2">
    <source>
        <dbReference type="EMBL" id="BAU58626.1"/>
    </source>
</evidence>
<feature type="chain" id="PRO_5007071619" description="Lipoprotein" evidence="1">
    <location>
        <begin position="20"/>
        <end position="102"/>
    </location>
</feature>
<sequence>MKKTVAVAFGVCSSLALLAGCGSPEDQVISDFCDIGHSIDEMDSQELQAAIGDIEARIEQEQLDMATIEQGVAEQCPEVADDIATAMMGDIQQQMDDMMEGF</sequence>
<dbReference type="PROSITE" id="PS51257">
    <property type="entry name" value="PROKAR_LIPOPROTEIN"/>
    <property type="match status" value="1"/>
</dbReference>
<dbReference type="AlphaFoldDB" id="A0A0X8XAT1"/>
<dbReference type="Proteomes" id="UP000218890">
    <property type="component" value="Chromosome"/>
</dbReference>
<keyword evidence="3" id="KW-1185">Reference proteome</keyword>
<dbReference type="KEGG" id="hhk:HH1059_19330"/>
<feature type="signal peptide" evidence="1">
    <location>
        <begin position="1"/>
        <end position="19"/>
    </location>
</feature>
<gene>
    <name evidence="2" type="ORF">HH1059_19330</name>
</gene>